<keyword evidence="2" id="KW-0614">Plasmid</keyword>
<organism evidence="2 3">
    <name type="scientific">Candidatus Methylocalor cossyra</name>
    <dbReference type="NCBI Taxonomy" id="3108543"/>
    <lineage>
        <taxon>Bacteria</taxon>
        <taxon>Pseudomonadati</taxon>
        <taxon>Pseudomonadota</taxon>
        <taxon>Gammaproteobacteria</taxon>
        <taxon>Methylococcales</taxon>
        <taxon>Methylococcaceae</taxon>
        <taxon>Candidatus Methylocalor</taxon>
    </lineage>
</organism>
<proteinExistence type="predicted"/>
<dbReference type="InterPro" id="IPR025668">
    <property type="entry name" value="Tnp_DDE_dom"/>
</dbReference>
<dbReference type="Proteomes" id="UP001497493">
    <property type="component" value="Plasmid 2"/>
</dbReference>
<dbReference type="Pfam" id="PF13701">
    <property type="entry name" value="DDE_Tnp_1_4"/>
    <property type="match status" value="1"/>
</dbReference>
<accession>A0ABP1CCR5</accession>
<evidence type="ECO:0000313" key="3">
    <source>
        <dbReference type="Proteomes" id="UP001497493"/>
    </source>
</evidence>
<reference evidence="2 3" key="1">
    <citation type="submission" date="2024-04" db="EMBL/GenBank/DDBJ databases">
        <authorList>
            <person name="Cremers G."/>
        </authorList>
    </citation>
    <scope>NUCLEOTIDE SEQUENCE [LARGE SCALE GENOMIC DNA]</scope>
    <source>
        <strain evidence="2">MeCH1-AG</strain>
        <plasmid evidence="2 3">2</plasmid>
    </source>
</reference>
<dbReference type="RefSeq" id="WP_348759961.1">
    <property type="nucleotide sequence ID" value="NZ_OZ026885.1"/>
</dbReference>
<evidence type="ECO:0000259" key="1">
    <source>
        <dbReference type="Pfam" id="PF13701"/>
    </source>
</evidence>
<keyword evidence="3" id="KW-1185">Reference proteome</keyword>
<name>A0ABP1CCR5_9GAMM</name>
<feature type="domain" description="Transposase DDE" evidence="1">
    <location>
        <begin position="12"/>
        <end position="220"/>
    </location>
</feature>
<geneLocation type="plasmid" evidence="2 3">
    <name>2</name>
</geneLocation>
<sequence>MLSQTVLPFKLESTSDTLTAQAGLVLFGEYLHAMGVPGHFDRELPGPSNPVGYRPSAYGVPLVLMLQGGGRSLEDLRMLRADEGLRSVLNLTVLPSSDAVGDWLRRMGAGEGLDSLSRVQRRLLRKLLRKEDRSEYTLDIDATQIVAEKETAKWTYQGEKGYMPLVGTLAENGLIVGEQFREGNAAPAVGNLEFIRYCEQQLPEGQRIVAVRADSAAYRRYAQLLCTGTRSGGGFLDVLPYPILERYSLDDFGQARDSV</sequence>
<protein>
    <recommendedName>
        <fullName evidence="1">Transposase DDE domain-containing protein</fullName>
    </recommendedName>
</protein>
<evidence type="ECO:0000313" key="2">
    <source>
        <dbReference type="EMBL" id="CAL1242033.1"/>
    </source>
</evidence>
<gene>
    <name evidence="2" type="ORF">MECH1_V1_P0101</name>
</gene>
<dbReference type="EMBL" id="OZ026885">
    <property type="protein sequence ID" value="CAL1242033.1"/>
    <property type="molecule type" value="Genomic_DNA"/>
</dbReference>